<gene>
    <name evidence="1" type="ORF">MRB53_001054</name>
</gene>
<accession>A0ACC2MQR2</accession>
<organism evidence="1 2">
    <name type="scientific">Persea americana</name>
    <name type="common">Avocado</name>
    <dbReference type="NCBI Taxonomy" id="3435"/>
    <lineage>
        <taxon>Eukaryota</taxon>
        <taxon>Viridiplantae</taxon>
        <taxon>Streptophyta</taxon>
        <taxon>Embryophyta</taxon>
        <taxon>Tracheophyta</taxon>
        <taxon>Spermatophyta</taxon>
        <taxon>Magnoliopsida</taxon>
        <taxon>Magnoliidae</taxon>
        <taxon>Laurales</taxon>
        <taxon>Lauraceae</taxon>
        <taxon>Persea</taxon>
    </lineage>
</organism>
<evidence type="ECO:0000313" key="1">
    <source>
        <dbReference type="EMBL" id="KAJ8648031.1"/>
    </source>
</evidence>
<proteinExistence type="predicted"/>
<dbReference type="EMBL" id="CM056809">
    <property type="protein sequence ID" value="KAJ8648031.1"/>
    <property type="molecule type" value="Genomic_DNA"/>
</dbReference>
<reference evidence="1 2" key="1">
    <citation type="journal article" date="2022" name="Hortic Res">
        <title>A haplotype resolved chromosomal level avocado genome allows analysis of novel avocado genes.</title>
        <authorList>
            <person name="Nath O."/>
            <person name="Fletcher S.J."/>
            <person name="Hayward A."/>
            <person name="Shaw L.M."/>
            <person name="Masouleh A.K."/>
            <person name="Furtado A."/>
            <person name="Henry R.J."/>
            <person name="Mitter N."/>
        </authorList>
    </citation>
    <scope>NUCLEOTIDE SEQUENCE [LARGE SCALE GENOMIC DNA]</scope>
    <source>
        <strain evidence="2">cv. Hass</strain>
    </source>
</reference>
<protein>
    <submittedName>
        <fullName evidence="1">Uncharacterized protein</fullName>
    </submittedName>
</protein>
<keyword evidence="2" id="KW-1185">Reference proteome</keyword>
<comment type="caution">
    <text evidence="1">The sequence shown here is derived from an EMBL/GenBank/DDBJ whole genome shotgun (WGS) entry which is preliminary data.</text>
</comment>
<evidence type="ECO:0000313" key="2">
    <source>
        <dbReference type="Proteomes" id="UP001234297"/>
    </source>
</evidence>
<sequence>MLLSSPRVSLDSLLLKGFRERLLADPKFLHRLAIEGAISITTTLLAQLLNPTLVVKERNKRSPIFKTAVVYGCFLGTSANLRCKYQKLCATRLLSLQLLRALILY</sequence>
<dbReference type="Proteomes" id="UP001234297">
    <property type="component" value="Chromosome 1"/>
</dbReference>
<name>A0ACC2MQR2_PERAE</name>